<name>A0A2T5BNY2_9RHOB</name>
<proteinExistence type="predicted"/>
<dbReference type="EMBL" id="QAAA01000024">
    <property type="protein sequence ID" value="PTN00717.1"/>
    <property type="molecule type" value="Genomic_DNA"/>
</dbReference>
<accession>A0A2T5BNY2</accession>
<gene>
    <name evidence="1" type="ORF">C8N32_12411</name>
</gene>
<dbReference type="AlphaFoldDB" id="A0A2T5BNY2"/>
<sequence>MADGKTFGTCRAGCARRRSLNLTGKYLNTPDRAELIIRP</sequence>
<keyword evidence="2" id="KW-1185">Reference proteome</keyword>
<organism evidence="1 2">
    <name type="scientific">Rhodovulum imhoffii</name>
    <dbReference type="NCBI Taxonomy" id="365340"/>
    <lineage>
        <taxon>Bacteria</taxon>
        <taxon>Pseudomonadati</taxon>
        <taxon>Pseudomonadota</taxon>
        <taxon>Alphaproteobacteria</taxon>
        <taxon>Rhodobacterales</taxon>
        <taxon>Paracoccaceae</taxon>
        <taxon>Rhodovulum</taxon>
    </lineage>
</organism>
<evidence type="ECO:0000313" key="2">
    <source>
        <dbReference type="Proteomes" id="UP000243859"/>
    </source>
</evidence>
<protein>
    <submittedName>
        <fullName evidence="1">Uncharacterized protein</fullName>
    </submittedName>
</protein>
<reference evidence="1 2" key="1">
    <citation type="submission" date="2018-04" db="EMBL/GenBank/DDBJ databases">
        <title>Genomic Encyclopedia of Archaeal and Bacterial Type Strains, Phase II (KMG-II): from individual species to whole genera.</title>
        <authorList>
            <person name="Goeker M."/>
        </authorList>
    </citation>
    <scope>NUCLEOTIDE SEQUENCE [LARGE SCALE GENOMIC DNA]</scope>
    <source>
        <strain evidence="1 2">DSM 18064</strain>
    </source>
</reference>
<dbReference type="Proteomes" id="UP000243859">
    <property type="component" value="Unassembled WGS sequence"/>
</dbReference>
<comment type="caution">
    <text evidence="1">The sequence shown here is derived from an EMBL/GenBank/DDBJ whole genome shotgun (WGS) entry which is preliminary data.</text>
</comment>
<evidence type="ECO:0000313" key="1">
    <source>
        <dbReference type="EMBL" id="PTN00717.1"/>
    </source>
</evidence>